<dbReference type="OrthoDB" id="10374937at2759"/>
<sequence length="198" mass="21239">MSPCECPGPTQREQEQKQQGSRPRISQGPLQTPEQQEGGGQQRRSPPGVDVPACVHYDAGETIGKLVTYPLRQLSAPTRVSEHPTPGHGTLVTFSDGQVAPPFELDDPGVETTDLGSVVFSTPLRRPPHGHPSSAILRRARRGTKFASLSSRHFGLGGHTEGRGSGHRLLQLVDTGRAATELLGVSHQERDGTPKVVL</sequence>
<protein>
    <submittedName>
        <fullName evidence="2">Uncharacterized protein</fullName>
    </submittedName>
</protein>
<dbReference type="EMBL" id="QXFU01008594">
    <property type="protein sequence ID" value="KAE8956234.1"/>
    <property type="molecule type" value="Genomic_DNA"/>
</dbReference>
<evidence type="ECO:0000313" key="2">
    <source>
        <dbReference type="EMBL" id="KAE8956234.1"/>
    </source>
</evidence>
<organism evidence="2 3">
    <name type="scientific">Phytophthora rubi</name>
    <dbReference type="NCBI Taxonomy" id="129364"/>
    <lineage>
        <taxon>Eukaryota</taxon>
        <taxon>Sar</taxon>
        <taxon>Stramenopiles</taxon>
        <taxon>Oomycota</taxon>
        <taxon>Peronosporomycetes</taxon>
        <taxon>Peronosporales</taxon>
        <taxon>Peronosporaceae</taxon>
        <taxon>Phytophthora</taxon>
    </lineage>
</organism>
<proteinExistence type="predicted"/>
<dbReference type="Proteomes" id="UP000435112">
    <property type="component" value="Unassembled WGS sequence"/>
</dbReference>
<name>A0A6A3GC63_9STRA</name>
<dbReference type="AlphaFoldDB" id="A0A6A3GC63"/>
<feature type="compositionally biased region" description="Low complexity" evidence="1">
    <location>
        <begin position="27"/>
        <end position="48"/>
    </location>
</feature>
<comment type="caution">
    <text evidence="2">The sequence shown here is derived from an EMBL/GenBank/DDBJ whole genome shotgun (WGS) entry which is preliminary data.</text>
</comment>
<feature type="region of interest" description="Disordered" evidence="1">
    <location>
        <begin position="1"/>
        <end position="53"/>
    </location>
</feature>
<gene>
    <name evidence="2" type="ORF">PR002_g31537</name>
</gene>
<evidence type="ECO:0000313" key="3">
    <source>
        <dbReference type="Proteomes" id="UP000435112"/>
    </source>
</evidence>
<reference evidence="2 3" key="1">
    <citation type="submission" date="2018-09" db="EMBL/GenBank/DDBJ databases">
        <title>Genomic investigation of the strawberry pathogen Phytophthora fragariae indicates pathogenicity is determined by transcriptional variation in three key races.</title>
        <authorList>
            <person name="Adams T.M."/>
            <person name="Armitage A.D."/>
            <person name="Sobczyk M.K."/>
            <person name="Bates H.J."/>
            <person name="Dunwell J.M."/>
            <person name="Nellist C.F."/>
            <person name="Harrison R.J."/>
        </authorList>
    </citation>
    <scope>NUCLEOTIDE SEQUENCE [LARGE SCALE GENOMIC DNA]</scope>
    <source>
        <strain evidence="2 3">SCRP324</strain>
    </source>
</reference>
<accession>A0A6A3GC63</accession>
<evidence type="ECO:0000256" key="1">
    <source>
        <dbReference type="SAM" id="MobiDB-lite"/>
    </source>
</evidence>